<dbReference type="AlphaFoldDB" id="X1UFG2"/>
<protein>
    <submittedName>
        <fullName evidence="1">Uncharacterized protein</fullName>
    </submittedName>
</protein>
<organism evidence="1">
    <name type="scientific">marine sediment metagenome</name>
    <dbReference type="NCBI Taxonomy" id="412755"/>
    <lineage>
        <taxon>unclassified sequences</taxon>
        <taxon>metagenomes</taxon>
        <taxon>ecological metagenomes</taxon>
    </lineage>
</organism>
<reference evidence="1" key="1">
    <citation type="journal article" date="2014" name="Front. Microbiol.">
        <title>High frequency of phylogenetically diverse reductive dehalogenase-homologous genes in deep subseafloor sedimentary metagenomes.</title>
        <authorList>
            <person name="Kawai M."/>
            <person name="Futagami T."/>
            <person name="Toyoda A."/>
            <person name="Takaki Y."/>
            <person name="Nishi S."/>
            <person name="Hori S."/>
            <person name="Arai W."/>
            <person name="Tsubouchi T."/>
            <person name="Morono Y."/>
            <person name="Uchiyama I."/>
            <person name="Ito T."/>
            <person name="Fujiyama A."/>
            <person name="Inagaki F."/>
            <person name="Takami H."/>
        </authorList>
    </citation>
    <scope>NUCLEOTIDE SEQUENCE</scope>
    <source>
        <strain evidence="1">Expedition CK06-06</strain>
    </source>
</reference>
<dbReference type="EMBL" id="BARW01016201">
    <property type="protein sequence ID" value="GAJ02307.1"/>
    <property type="molecule type" value="Genomic_DNA"/>
</dbReference>
<comment type="caution">
    <text evidence="1">The sequence shown here is derived from an EMBL/GenBank/DDBJ whole genome shotgun (WGS) entry which is preliminary data.</text>
</comment>
<evidence type="ECO:0000313" key="1">
    <source>
        <dbReference type="EMBL" id="GAJ02307.1"/>
    </source>
</evidence>
<gene>
    <name evidence="1" type="ORF">S12H4_28259</name>
</gene>
<sequence length="43" mass="5230">LFSYFLVKDETKKTFIHNQLKEQEFYADLDDKFEEINMNLRAG</sequence>
<proteinExistence type="predicted"/>
<feature type="non-terminal residue" evidence="1">
    <location>
        <position position="1"/>
    </location>
</feature>
<accession>X1UFG2</accession>
<name>X1UFG2_9ZZZZ</name>